<evidence type="ECO:0000256" key="16">
    <source>
        <dbReference type="ARBA" id="ARBA00023166"/>
    </source>
</evidence>
<evidence type="ECO:0000313" key="25">
    <source>
        <dbReference type="EnsemblMetazoa" id="PHUM060150-PA"/>
    </source>
</evidence>
<feature type="transmembrane region" description="Helical" evidence="23">
    <location>
        <begin position="276"/>
        <end position="296"/>
    </location>
</feature>
<keyword evidence="4" id="KW-0444">Lipid biosynthesis</keyword>
<evidence type="ECO:0000313" key="26">
    <source>
        <dbReference type="Proteomes" id="UP000009046"/>
    </source>
</evidence>
<dbReference type="OrthoDB" id="5326588at2759"/>
<evidence type="ECO:0000256" key="3">
    <source>
        <dbReference type="ARBA" id="ARBA00005402"/>
    </source>
</evidence>
<reference evidence="24" key="2">
    <citation type="submission" date="2007-04" db="EMBL/GenBank/DDBJ databases">
        <title>The genome of the human body louse.</title>
        <authorList>
            <consortium name="The Human Body Louse Genome Consortium"/>
            <person name="Kirkness E."/>
            <person name="Walenz B."/>
            <person name="Hass B."/>
            <person name="Bruggner R."/>
            <person name="Strausberg R."/>
        </authorList>
    </citation>
    <scope>NUCLEOTIDE SEQUENCE</scope>
    <source>
        <strain evidence="24">USDA</strain>
    </source>
</reference>
<dbReference type="STRING" id="121224.E0VBF3"/>
<keyword evidence="17" id="KW-0753">Steroid metabolism</keyword>
<dbReference type="InterPro" id="IPR001171">
    <property type="entry name" value="ERG24_DHCR-like"/>
</dbReference>
<reference evidence="24" key="1">
    <citation type="submission" date="2007-04" db="EMBL/GenBank/DDBJ databases">
        <title>Annotation of Pediculus humanus corporis strain USDA.</title>
        <authorList>
            <person name="Kirkness E."/>
            <person name="Hannick L."/>
            <person name="Hass B."/>
            <person name="Bruggner R."/>
            <person name="Lawson D."/>
            <person name="Bidwell S."/>
            <person name="Joardar V."/>
            <person name="Caler E."/>
            <person name="Walenz B."/>
            <person name="Inman J."/>
            <person name="Schobel S."/>
            <person name="Galinsky K."/>
            <person name="Amedeo P."/>
            <person name="Strausberg R."/>
        </authorList>
    </citation>
    <scope>NUCLEOTIDE SEQUENCE</scope>
    <source>
        <strain evidence="24">USDA</strain>
    </source>
</reference>
<dbReference type="OMA" id="WGKPAEC"/>
<dbReference type="VEuPathDB" id="VectorBase:PHUM060150"/>
<reference evidence="25" key="3">
    <citation type="submission" date="2021-02" db="UniProtKB">
        <authorList>
            <consortium name="EnsemblMetazoa"/>
        </authorList>
    </citation>
    <scope>IDENTIFICATION</scope>
    <source>
        <strain evidence="25">USDA</strain>
    </source>
</reference>
<gene>
    <name evidence="25" type="primary">8230974</name>
    <name evidence="24" type="ORF">Phum_PHUM060150</name>
</gene>
<evidence type="ECO:0000256" key="22">
    <source>
        <dbReference type="ARBA" id="ARBA00047826"/>
    </source>
</evidence>
<feature type="transmembrane region" description="Helical" evidence="23">
    <location>
        <begin position="246"/>
        <end position="270"/>
    </location>
</feature>
<comment type="subcellular location">
    <subcellularLocation>
        <location evidence="1">Endoplasmic reticulum membrane</location>
        <topology evidence="1">Multi-pass membrane protein</topology>
    </subcellularLocation>
</comment>
<comment type="similarity">
    <text evidence="3">Belongs to the ERG4/ERG24 family.</text>
</comment>
<dbReference type="PANTHER" id="PTHR21257:SF38">
    <property type="entry name" value="7-DEHYDROCHOLESTEROL REDUCTASE"/>
    <property type="match status" value="1"/>
</dbReference>
<keyword evidence="16" id="KW-1207">Sterol metabolism</keyword>
<keyword evidence="5" id="KW-0153">Cholesterol metabolism</keyword>
<accession>E0VBF3</accession>
<evidence type="ECO:0000256" key="15">
    <source>
        <dbReference type="ARBA" id="ARBA00023136"/>
    </source>
</evidence>
<dbReference type="EnsemblMetazoa" id="PHUM060150-RA">
    <property type="protein sequence ID" value="PHUM060150-PA"/>
    <property type="gene ID" value="PHUM060150"/>
</dbReference>
<evidence type="ECO:0000256" key="5">
    <source>
        <dbReference type="ARBA" id="ARBA00022548"/>
    </source>
</evidence>
<keyword evidence="6 23" id="KW-0812">Transmembrane</keyword>
<evidence type="ECO:0000256" key="12">
    <source>
        <dbReference type="ARBA" id="ARBA00023002"/>
    </source>
</evidence>
<evidence type="ECO:0000256" key="1">
    <source>
        <dbReference type="ARBA" id="ARBA00004477"/>
    </source>
</evidence>
<evidence type="ECO:0000256" key="9">
    <source>
        <dbReference type="ARBA" id="ARBA00022857"/>
    </source>
</evidence>
<keyword evidence="14" id="KW-0443">Lipid metabolism</keyword>
<evidence type="ECO:0000256" key="23">
    <source>
        <dbReference type="SAM" id="Phobius"/>
    </source>
</evidence>
<dbReference type="Proteomes" id="UP000009046">
    <property type="component" value="Unassembled WGS sequence"/>
</dbReference>
<comment type="catalytic activity">
    <reaction evidence="22">
        <text>7-dehydrodesmosterol + NADPH + H(+) = desmosterol + NADP(+)</text>
        <dbReference type="Rhea" id="RHEA:46740"/>
        <dbReference type="ChEBI" id="CHEBI:15378"/>
        <dbReference type="ChEBI" id="CHEBI:17737"/>
        <dbReference type="ChEBI" id="CHEBI:27910"/>
        <dbReference type="ChEBI" id="CHEBI:57783"/>
        <dbReference type="ChEBI" id="CHEBI:58349"/>
    </reaction>
    <physiologicalReaction direction="left-to-right" evidence="22">
        <dbReference type="Rhea" id="RHEA:46741"/>
    </physiologicalReaction>
</comment>
<dbReference type="HOGENOM" id="CLU_015631_0_0_1"/>
<keyword evidence="7" id="KW-0152">Cholesterol biosynthesis</keyword>
<dbReference type="GO" id="GO:0005789">
    <property type="term" value="C:endoplasmic reticulum membrane"/>
    <property type="evidence" value="ECO:0007669"/>
    <property type="project" value="UniProtKB-SubCell"/>
</dbReference>
<sequence length="421" mass="49031">MVQKGSIWYLLHYHIIPPVFIVFFIIIAQYLAIVGQGQTFTWELALSNYLGDATSWKWTSLFVLWSIIWLKVPSKIVQGPESHFGAIPNYKTNGVQYYWATLVTFFFLQALYPNTSRTIYMHFPKIIGVFNAYALILCIWLLIKGRLKPECPEDPEERKSLIFDFYKGVELHPHIFGEDVKQLTNCRIGMMGWEVILCAFYMTGVEQHGFITSSLVHLLLQSVYIAKFFWWEVGYFHTLDMMMDRAGFYLCWGTLVLIPSLFTFSAAYTVLHPPTISAWISILIGIIGLVCILLTYRVDYEKQIFRASPNYECNIWGKTATYIPAEFKDSTGKIRKSALLTSGFWGIGRHINYTFELGTSAAFGACLGFDFGIWNFLYFFFILILVFHRLYRDEEKCKNKYGRFWEKYCKEVPYVMIPGLW</sequence>
<dbReference type="KEGG" id="phu:Phum_PHUM060150"/>
<dbReference type="EMBL" id="DS235028">
    <property type="protein sequence ID" value="EEB10709.1"/>
    <property type="molecule type" value="Genomic_DNA"/>
</dbReference>
<evidence type="ECO:0000256" key="17">
    <source>
        <dbReference type="ARBA" id="ARBA00023221"/>
    </source>
</evidence>
<evidence type="ECO:0000256" key="2">
    <source>
        <dbReference type="ARBA" id="ARBA00004770"/>
    </source>
</evidence>
<dbReference type="GeneID" id="8230974"/>
<dbReference type="Pfam" id="PF01222">
    <property type="entry name" value="ERG4_ERG24"/>
    <property type="match status" value="1"/>
</dbReference>
<proteinExistence type="inferred from homology"/>
<dbReference type="GO" id="GO:0016132">
    <property type="term" value="P:brassinosteroid biosynthetic process"/>
    <property type="evidence" value="ECO:0007669"/>
    <property type="project" value="TreeGrafter"/>
</dbReference>
<feature type="transmembrane region" description="Helical" evidence="23">
    <location>
        <begin position="361"/>
        <end position="387"/>
    </location>
</feature>
<keyword evidence="15 23" id="KW-0472">Membrane</keyword>
<evidence type="ECO:0000256" key="8">
    <source>
        <dbReference type="ARBA" id="ARBA00022824"/>
    </source>
</evidence>
<keyword evidence="12 24" id="KW-0560">Oxidoreductase</keyword>
<dbReference type="InterPro" id="IPR018083">
    <property type="entry name" value="Sterol_reductase_CS"/>
</dbReference>
<dbReference type="AlphaFoldDB" id="E0VBF3"/>
<dbReference type="InParanoid" id="E0VBF3"/>
<evidence type="ECO:0000313" key="24">
    <source>
        <dbReference type="EMBL" id="EEB10709.1"/>
    </source>
</evidence>
<evidence type="ECO:0000256" key="19">
    <source>
        <dbReference type="ARBA" id="ARBA00039984"/>
    </source>
</evidence>
<keyword evidence="26" id="KW-1185">Reference proteome</keyword>
<feature type="transmembrane region" description="Helical" evidence="23">
    <location>
        <begin position="7"/>
        <end position="35"/>
    </location>
</feature>
<dbReference type="PROSITE" id="PS01018">
    <property type="entry name" value="STEROL_REDUCT_2"/>
    <property type="match status" value="1"/>
</dbReference>
<keyword evidence="9" id="KW-0521">NADP</keyword>
<feature type="transmembrane region" description="Helical" evidence="23">
    <location>
        <begin position="95"/>
        <end position="113"/>
    </location>
</feature>
<comment type="catalytic activity">
    <reaction evidence="21">
        <text>cholesterol + NADP(+) = 7-dehydrocholesterol + NADPH + H(+)</text>
        <dbReference type="Rhea" id="RHEA:23984"/>
        <dbReference type="ChEBI" id="CHEBI:15378"/>
        <dbReference type="ChEBI" id="CHEBI:16113"/>
        <dbReference type="ChEBI" id="CHEBI:17759"/>
        <dbReference type="ChEBI" id="CHEBI:57783"/>
        <dbReference type="ChEBI" id="CHEBI:58349"/>
        <dbReference type="EC" id="1.3.1.21"/>
    </reaction>
    <physiologicalReaction direction="right-to-left" evidence="21">
        <dbReference type="Rhea" id="RHEA:23986"/>
    </physiologicalReaction>
</comment>
<feature type="transmembrane region" description="Helical" evidence="23">
    <location>
        <begin position="119"/>
        <end position="143"/>
    </location>
</feature>
<name>E0VBF3_PEDHC</name>
<dbReference type="RefSeq" id="XP_002423447.1">
    <property type="nucleotide sequence ID" value="XM_002423402.1"/>
</dbReference>
<evidence type="ECO:0000256" key="11">
    <source>
        <dbReference type="ARBA" id="ARBA00022989"/>
    </source>
</evidence>
<organism>
    <name type="scientific">Pediculus humanus subsp. corporis</name>
    <name type="common">Body louse</name>
    <dbReference type="NCBI Taxonomy" id="121224"/>
    <lineage>
        <taxon>Eukaryota</taxon>
        <taxon>Metazoa</taxon>
        <taxon>Ecdysozoa</taxon>
        <taxon>Arthropoda</taxon>
        <taxon>Hexapoda</taxon>
        <taxon>Insecta</taxon>
        <taxon>Pterygota</taxon>
        <taxon>Neoptera</taxon>
        <taxon>Paraneoptera</taxon>
        <taxon>Psocodea</taxon>
        <taxon>Troctomorpha</taxon>
        <taxon>Phthiraptera</taxon>
        <taxon>Anoplura</taxon>
        <taxon>Pediculidae</taxon>
        <taxon>Pediculus</taxon>
    </lineage>
</organism>
<evidence type="ECO:0000256" key="13">
    <source>
        <dbReference type="ARBA" id="ARBA00023011"/>
    </source>
</evidence>
<evidence type="ECO:0000256" key="21">
    <source>
        <dbReference type="ARBA" id="ARBA00047795"/>
    </source>
</evidence>
<dbReference type="EC" id="1.3.1.21" evidence="18"/>
<protein>
    <recommendedName>
        <fullName evidence="19">7-dehydrocholesterol reductase</fullName>
        <ecNumber evidence="18">1.3.1.21</ecNumber>
    </recommendedName>
    <alternativeName>
        <fullName evidence="20">Sterol Delta(7)-reductase</fullName>
    </alternativeName>
</protein>
<evidence type="ECO:0000256" key="20">
    <source>
        <dbReference type="ARBA" id="ARBA00042688"/>
    </source>
</evidence>
<keyword evidence="8" id="KW-0256">Endoplasmic reticulum</keyword>
<dbReference type="Gene3D" id="1.20.120.1630">
    <property type="match status" value="1"/>
</dbReference>
<dbReference type="PANTHER" id="PTHR21257">
    <property type="entry name" value="DELTA(14)-STEROL REDUCTASE"/>
    <property type="match status" value="1"/>
</dbReference>
<evidence type="ECO:0000256" key="18">
    <source>
        <dbReference type="ARBA" id="ARBA00038851"/>
    </source>
</evidence>
<dbReference type="GO" id="GO:0006695">
    <property type="term" value="P:cholesterol biosynthetic process"/>
    <property type="evidence" value="ECO:0007669"/>
    <property type="project" value="UniProtKB-UniPathway"/>
</dbReference>
<evidence type="ECO:0000256" key="10">
    <source>
        <dbReference type="ARBA" id="ARBA00022955"/>
    </source>
</evidence>
<evidence type="ECO:0000256" key="14">
    <source>
        <dbReference type="ARBA" id="ARBA00023098"/>
    </source>
</evidence>
<dbReference type="CTD" id="8230974"/>
<dbReference type="UniPathway" id="UPA00063"/>
<evidence type="ECO:0000256" key="7">
    <source>
        <dbReference type="ARBA" id="ARBA00022778"/>
    </source>
</evidence>
<evidence type="ECO:0000256" key="6">
    <source>
        <dbReference type="ARBA" id="ARBA00022692"/>
    </source>
</evidence>
<keyword evidence="13" id="KW-0756">Sterol biosynthesis</keyword>
<dbReference type="EMBL" id="AAZO01000705">
    <property type="status" value="NOT_ANNOTATED_CDS"/>
    <property type="molecule type" value="Genomic_DNA"/>
</dbReference>
<keyword evidence="10" id="KW-0752">Steroid biosynthesis</keyword>
<dbReference type="eggNOG" id="KOG1435">
    <property type="taxonomic scope" value="Eukaryota"/>
</dbReference>
<evidence type="ECO:0000256" key="4">
    <source>
        <dbReference type="ARBA" id="ARBA00022516"/>
    </source>
</evidence>
<keyword evidence="11 23" id="KW-1133">Transmembrane helix</keyword>
<comment type="pathway">
    <text evidence="2">Steroid biosynthesis; cholesterol biosynthesis.</text>
</comment>
<dbReference type="GO" id="GO:0047598">
    <property type="term" value="F:7-dehydrocholesterol reductase activity"/>
    <property type="evidence" value="ECO:0007669"/>
    <property type="project" value="UniProtKB-EC"/>
</dbReference>